<evidence type="ECO:0000256" key="2">
    <source>
        <dbReference type="ARBA" id="ARBA00004123"/>
    </source>
</evidence>
<feature type="signal peptide" evidence="7">
    <location>
        <begin position="1"/>
        <end position="22"/>
    </location>
</feature>
<keyword evidence="7" id="KW-0732">Signal</keyword>
<dbReference type="PANTHER" id="PTHR12461">
    <property type="entry name" value="HYPOXIA-INDUCIBLE FACTOR 1 ALPHA INHIBITOR-RELATED"/>
    <property type="match status" value="1"/>
</dbReference>
<keyword evidence="6" id="KW-0539">Nucleus</keyword>
<evidence type="ECO:0000256" key="5">
    <source>
        <dbReference type="ARBA" id="ARBA00023004"/>
    </source>
</evidence>
<feature type="domain" description="JmjC" evidence="8">
    <location>
        <begin position="146"/>
        <end position="328"/>
    </location>
</feature>
<dbReference type="PANTHER" id="PTHR12461:SF106">
    <property type="entry name" value="BIFUNCTIONAL PEPTIDASE AND ARGINYL-HYDROXYLASE JMJD5"/>
    <property type="match status" value="1"/>
</dbReference>
<protein>
    <recommendedName>
        <fullName evidence="8">JmjC domain-containing protein</fullName>
    </recommendedName>
</protein>
<evidence type="ECO:0000256" key="6">
    <source>
        <dbReference type="ARBA" id="ARBA00023242"/>
    </source>
</evidence>
<dbReference type="GO" id="GO:0046872">
    <property type="term" value="F:metal ion binding"/>
    <property type="evidence" value="ECO:0007669"/>
    <property type="project" value="UniProtKB-KW"/>
</dbReference>
<dbReference type="Pfam" id="PF13621">
    <property type="entry name" value="Cupin_8"/>
    <property type="match status" value="1"/>
</dbReference>
<dbReference type="PROSITE" id="PS51184">
    <property type="entry name" value="JMJC"/>
    <property type="match status" value="1"/>
</dbReference>
<organism evidence="9 10">
    <name type="scientific">Polarella glacialis</name>
    <name type="common">Dinoflagellate</name>
    <dbReference type="NCBI Taxonomy" id="89957"/>
    <lineage>
        <taxon>Eukaryota</taxon>
        <taxon>Sar</taxon>
        <taxon>Alveolata</taxon>
        <taxon>Dinophyceae</taxon>
        <taxon>Suessiales</taxon>
        <taxon>Suessiaceae</taxon>
        <taxon>Polarella</taxon>
    </lineage>
</organism>
<evidence type="ECO:0000256" key="3">
    <source>
        <dbReference type="ARBA" id="ARBA00022723"/>
    </source>
</evidence>
<feature type="chain" id="PRO_5032866202" description="JmjC domain-containing protein" evidence="7">
    <location>
        <begin position="23"/>
        <end position="385"/>
    </location>
</feature>
<name>A0A813LWZ5_POLGL</name>
<evidence type="ECO:0000259" key="8">
    <source>
        <dbReference type="PROSITE" id="PS51184"/>
    </source>
</evidence>
<proteinExistence type="predicted"/>
<evidence type="ECO:0000256" key="7">
    <source>
        <dbReference type="SAM" id="SignalP"/>
    </source>
</evidence>
<dbReference type="GO" id="GO:0016491">
    <property type="term" value="F:oxidoreductase activity"/>
    <property type="evidence" value="ECO:0007669"/>
    <property type="project" value="UniProtKB-KW"/>
</dbReference>
<dbReference type="InterPro" id="IPR003347">
    <property type="entry name" value="JmjC_dom"/>
</dbReference>
<gene>
    <name evidence="9" type="ORF">PGLA2088_LOCUS50109</name>
</gene>
<reference evidence="9" key="1">
    <citation type="submission" date="2021-02" db="EMBL/GenBank/DDBJ databases">
        <authorList>
            <person name="Dougan E. K."/>
            <person name="Rhodes N."/>
            <person name="Thang M."/>
            <person name="Chan C."/>
        </authorList>
    </citation>
    <scope>NUCLEOTIDE SEQUENCE</scope>
</reference>
<dbReference type="SUPFAM" id="SSF51197">
    <property type="entry name" value="Clavaminate synthase-like"/>
    <property type="match status" value="1"/>
</dbReference>
<keyword evidence="4" id="KW-0560">Oxidoreductase</keyword>
<dbReference type="SMART" id="SM00558">
    <property type="entry name" value="JmjC"/>
    <property type="match status" value="1"/>
</dbReference>
<dbReference type="Gene3D" id="2.60.120.650">
    <property type="entry name" value="Cupin"/>
    <property type="match status" value="1"/>
</dbReference>
<dbReference type="AlphaFoldDB" id="A0A813LWZ5"/>
<dbReference type="GO" id="GO:0005634">
    <property type="term" value="C:nucleus"/>
    <property type="evidence" value="ECO:0007669"/>
    <property type="project" value="UniProtKB-SubCell"/>
</dbReference>
<keyword evidence="3" id="KW-0479">Metal-binding</keyword>
<dbReference type="Proteomes" id="UP000626109">
    <property type="component" value="Unassembled WGS sequence"/>
</dbReference>
<evidence type="ECO:0000313" key="10">
    <source>
        <dbReference type="Proteomes" id="UP000626109"/>
    </source>
</evidence>
<accession>A0A813LWZ5</accession>
<dbReference type="InterPro" id="IPR041667">
    <property type="entry name" value="Cupin_8"/>
</dbReference>
<evidence type="ECO:0000256" key="1">
    <source>
        <dbReference type="ARBA" id="ARBA00001954"/>
    </source>
</evidence>
<comment type="cofactor">
    <cofactor evidence="1">
        <name>Fe(2+)</name>
        <dbReference type="ChEBI" id="CHEBI:29033"/>
    </cofactor>
</comment>
<comment type="caution">
    <text evidence="9">The sequence shown here is derived from an EMBL/GenBank/DDBJ whole genome shotgun (WGS) entry which is preliminary data.</text>
</comment>
<dbReference type="EMBL" id="CAJNNW010037298">
    <property type="protein sequence ID" value="CAE8740642.1"/>
    <property type="molecule type" value="Genomic_DNA"/>
</dbReference>
<comment type="subcellular location">
    <subcellularLocation>
        <location evidence="2">Nucleus</location>
    </subcellularLocation>
</comment>
<keyword evidence="5" id="KW-0408">Iron</keyword>
<sequence length="385" mass="43100">MVRSPVTPWCLTLLVTSPFLLAENALSGPPVRELPRSNFSATRGGIPGHLQPFGSWRAGLLVQVRHDVPHPRAFFEEFSAVDDGHGKPLVLRGAARQMAAMSWTDEDLLARHGRARVGEVEIGLKETRQHGPAPGFQRLATFLQAYNQSDIHLVSPIPSRMLREVRLLSFLRCGGFLNFLGTHKLWIGRGGSRSVVHRDDAENVNCALAGRKRFALVHPRWRAKLEAHPNSAGPPPRGPDRFGFIDARLDPQQPGYGAYFQLDVDAMDLIRYPGWREVDWYQADLEAGDCIYIPHGWYHQVRAGPSRTVNVMVWYWRPERFEASTCTPRQPGGGPRFSDCSWGYMPPPGNGPPRGVVQHEGVGLRLTKCSRAGLHLARWPVRTEL</sequence>
<evidence type="ECO:0000256" key="4">
    <source>
        <dbReference type="ARBA" id="ARBA00023002"/>
    </source>
</evidence>
<evidence type="ECO:0000313" key="9">
    <source>
        <dbReference type="EMBL" id="CAE8740642.1"/>
    </source>
</evidence>